<sequence>MTSRLLIWRHFGHTPAAFGGCLGFGVFVICFPRAFTRCSNGRGNVTCAGRLISDAWRLLAKAVEEIRTGQRTVRVSLPYSHFA</sequence>
<evidence type="ECO:0000313" key="3">
    <source>
        <dbReference type="Proteomes" id="UP000799444"/>
    </source>
</evidence>
<keyword evidence="3" id="KW-1185">Reference proteome</keyword>
<keyword evidence="1" id="KW-1133">Transmembrane helix</keyword>
<protein>
    <submittedName>
        <fullName evidence="2">Uncharacterized protein</fullName>
    </submittedName>
</protein>
<dbReference type="PROSITE" id="PS51257">
    <property type="entry name" value="PROKAR_LIPOPROTEIN"/>
    <property type="match status" value="1"/>
</dbReference>
<evidence type="ECO:0000256" key="1">
    <source>
        <dbReference type="SAM" id="Phobius"/>
    </source>
</evidence>
<accession>A0A9P4R2V0</accession>
<reference evidence="2" key="1">
    <citation type="journal article" date="2020" name="Stud. Mycol.">
        <title>101 Dothideomycetes genomes: a test case for predicting lifestyles and emergence of pathogens.</title>
        <authorList>
            <person name="Haridas S."/>
            <person name="Albert R."/>
            <person name="Binder M."/>
            <person name="Bloem J."/>
            <person name="Labutti K."/>
            <person name="Salamov A."/>
            <person name="Andreopoulos B."/>
            <person name="Baker S."/>
            <person name="Barry K."/>
            <person name="Bills G."/>
            <person name="Bluhm B."/>
            <person name="Cannon C."/>
            <person name="Castanera R."/>
            <person name="Culley D."/>
            <person name="Daum C."/>
            <person name="Ezra D."/>
            <person name="Gonzalez J."/>
            <person name="Henrissat B."/>
            <person name="Kuo A."/>
            <person name="Liang C."/>
            <person name="Lipzen A."/>
            <person name="Lutzoni F."/>
            <person name="Magnuson J."/>
            <person name="Mondo S."/>
            <person name="Nolan M."/>
            <person name="Ohm R."/>
            <person name="Pangilinan J."/>
            <person name="Park H.-J."/>
            <person name="Ramirez L."/>
            <person name="Alfaro M."/>
            <person name="Sun H."/>
            <person name="Tritt A."/>
            <person name="Yoshinaga Y."/>
            <person name="Zwiers L.-H."/>
            <person name="Turgeon B."/>
            <person name="Goodwin S."/>
            <person name="Spatafora J."/>
            <person name="Crous P."/>
            <person name="Grigoriev I."/>
        </authorList>
    </citation>
    <scope>NUCLEOTIDE SEQUENCE</scope>
    <source>
        <strain evidence="2">CBS 125425</strain>
    </source>
</reference>
<feature type="transmembrane region" description="Helical" evidence="1">
    <location>
        <begin position="16"/>
        <end position="35"/>
    </location>
</feature>
<keyword evidence="1" id="KW-0812">Transmembrane</keyword>
<proteinExistence type="predicted"/>
<organism evidence="2 3">
    <name type="scientific">Polyplosphaeria fusca</name>
    <dbReference type="NCBI Taxonomy" id="682080"/>
    <lineage>
        <taxon>Eukaryota</taxon>
        <taxon>Fungi</taxon>
        <taxon>Dikarya</taxon>
        <taxon>Ascomycota</taxon>
        <taxon>Pezizomycotina</taxon>
        <taxon>Dothideomycetes</taxon>
        <taxon>Pleosporomycetidae</taxon>
        <taxon>Pleosporales</taxon>
        <taxon>Tetraplosphaeriaceae</taxon>
        <taxon>Polyplosphaeria</taxon>
    </lineage>
</organism>
<dbReference type="Proteomes" id="UP000799444">
    <property type="component" value="Unassembled WGS sequence"/>
</dbReference>
<keyword evidence="1" id="KW-0472">Membrane</keyword>
<dbReference type="AlphaFoldDB" id="A0A9P4R2V0"/>
<dbReference type="EMBL" id="ML996114">
    <property type="protein sequence ID" value="KAF2737679.1"/>
    <property type="molecule type" value="Genomic_DNA"/>
</dbReference>
<comment type="caution">
    <text evidence="2">The sequence shown here is derived from an EMBL/GenBank/DDBJ whole genome shotgun (WGS) entry which is preliminary data.</text>
</comment>
<evidence type="ECO:0000313" key="2">
    <source>
        <dbReference type="EMBL" id="KAF2737679.1"/>
    </source>
</evidence>
<gene>
    <name evidence="2" type="ORF">EJ04DRAFT_94934</name>
</gene>
<name>A0A9P4R2V0_9PLEO</name>